<comment type="subcellular location">
    <subcellularLocation>
        <location evidence="1">Membrane</location>
        <topology evidence="1">Multi-pass membrane protein</topology>
    </subcellularLocation>
</comment>
<dbReference type="PANTHER" id="PTHR11537">
    <property type="entry name" value="VOLTAGE-GATED POTASSIUM CHANNEL"/>
    <property type="match status" value="1"/>
</dbReference>
<evidence type="ECO:0000256" key="8">
    <source>
        <dbReference type="ARBA" id="ARBA00022989"/>
    </source>
</evidence>
<dbReference type="InterPro" id="IPR005821">
    <property type="entry name" value="Ion_trans_dom"/>
</dbReference>
<evidence type="ECO:0000256" key="3">
    <source>
        <dbReference type="ARBA" id="ARBA00022538"/>
    </source>
</evidence>
<keyword evidence="5" id="KW-0631">Potassium channel</keyword>
<keyword evidence="2" id="KW-0813">Transport</keyword>
<evidence type="ECO:0000256" key="2">
    <source>
        <dbReference type="ARBA" id="ARBA00022448"/>
    </source>
</evidence>
<dbReference type="Proteomes" id="UP000186817">
    <property type="component" value="Unassembled WGS sequence"/>
</dbReference>
<keyword evidence="11" id="KW-0407">Ion channel</keyword>
<dbReference type="EMBL" id="LSRX01000484">
    <property type="protein sequence ID" value="OLP95960.1"/>
    <property type="molecule type" value="Genomic_DNA"/>
</dbReference>
<name>A0A1Q9DLE8_SYMMI</name>
<proteinExistence type="predicted"/>
<dbReference type="InterPro" id="IPR028325">
    <property type="entry name" value="VG_K_chnl"/>
</dbReference>
<feature type="domain" description="Ion transport" evidence="15">
    <location>
        <begin position="566"/>
        <end position="643"/>
    </location>
</feature>
<keyword evidence="3" id="KW-0633">Potassium transport</keyword>
<evidence type="ECO:0000256" key="14">
    <source>
        <dbReference type="SAM" id="SignalP"/>
    </source>
</evidence>
<keyword evidence="17" id="KW-1185">Reference proteome</keyword>
<evidence type="ECO:0000256" key="1">
    <source>
        <dbReference type="ARBA" id="ARBA00004141"/>
    </source>
</evidence>
<feature type="region of interest" description="Disordered" evidence="13">
    <location>
        <begin position="390"/>
        <end position="421"/>
    </location>
</feature>
<dbReference type="InterPro" id="IPR027417">
    <property type="entry name" value="P-loop_NTPase"/>
</dbReference>
<keyword evidence="10" id="KW-0472">Membrane</keyword>
<evidence type="ECO:0000256" key="7">
    <source>
        <dbReference type="ARBA" id="ARBA00022958"/>
    </source>
</evidence>
<protein>
    <recommendedName>
        <fullName evidence="15">Ion transport domain-containing protein</fullName>
    </recommendedName>
</protein>
<dbReference type="Gene3D" id="3.40.50.300">
    <property type="entry name" value="P-loop containing nucleotide triphosphate hydrolases"/>
    <property type="match status" value="1"/>
</dbReference>
<gene>
    <name evidence="16" type="ORF">AK812_SmicGene21851</name>
</gene>
<dbReference type="PANTHER" id="PTHR11537:SF254">
    <property type="entry name" value="POTASSIUM VOLTAGE-GATED CHANNEL PROTEIN SHAB"/>
    <property type="match status" value="1"/>
</dbReference>
<evidence type="ECO:0000313" key="16">
    <source>
        <dbReference type="EMBL" id="OLP95960.1"/>
    </source>
</evidence>
<dbReference type="Pfam" id="PF00520">
    <property type="entry name" value="Ion_trans"/>
    <property type="match status" value="1"/>
</dbReference>
<dbReference type="GO" id="GO:0008076">
    <property type="term" value="C:voltage-gated potassium channel complex"/>
    <property type="evidence" value="ECO:0007669"/>
    <property type="project" value="InterPro"/>
</dbReference>
<feature type="chain" id="PRO_5012751159" description="Ion transport domain-containing protein" evidence="14">
    <location>
        <begin position="22"/>
        <end position="689"/>
    </location>
</feature>
<evidence type="ECO:0000259" key="15">
    <source>
        <dbReference type="Pfam" id="PF00520"/>
    </source>
</evidence>
<accession>A0A1Q9DLE8</accession>
<evidence type="ECO:0000256" key="12">
    <source>
        <dbReference type="SAM" id="Coils"/>
    </source>
</evidence>
<dbReference type="OrthoDB" id="433309at2759"/>
<comment type="caution">
    <text evidence="16">The sequence shown here is derived from an EMBL/GenBank/DDBJ whole genome shotgun (WGS) entry which is preliminary data.</text>
</comment>
<evidence type="ECO:0000256" key="6">
    <source>
        <dbReference type="ARBA" id="ARBA00022882"/>
    </source>
</evidence>
<dbReference type="GO" id="GO:0005249">
    <property type="term" value="F:voltage-gated potassium channel activity"/>
    <property type="evidence" value="ECO:0007669"/>
    <property type="project" value="InterPro"/>
</dbReference>
<keyword evidence="7" id="KW-0630">Potassium</keyword>
<evidence type="ECO:0000313" key="17">
    <source>
        <dbReference type="Proteomes" id="UP000186817"/>
    </source>
</evidence>
<keyword evidence="9" id="KW-0406">Ion transport</keyword>
<dbReference type="SUPFAM" id="SSF81324">
    <property type="entry name" value="Voltage-gated potassium channels"/>
    <property type="match status" value="1"/>
</dbReference>
<feature type="compositionally biased region" description="Basic residues" evidence="13">
    <location>
        <begin position="390"/>
        <end position="402"/>
    </location>
</feature>
<evidence type="ECO:0000256" key="10">
    <source>
        <dbReference type="ARBA" id="ARBA00023136"/>
    </source>
</evidence>
<evidence type="ECO:0000256" key="4">
    <source>
        <dbReference type="ARBA" id="ARBA00022692"/>
    </source>
</evidence>
<evidence type="ECO:0000256" key="13">
    <source>
        <dbReference type="SAM" id="MobiDB-lite"/>
    </source>
</evidence>
<sequence length="689" mass="76740">MYWLAGAFLLAIVAILLSKFAKKKPPWPFKKLQRGGKHHSNPLPMGGDDFEERKRDFARTVAPKLDSGLLVVTPSASDPTAWSSSKHGSTGDMSKEVVDAAFEEFSVWLKAELTKLKKSATEGLCERVVDLVSVTEGFKFATENQVPPFFPQIKFILVLGSEGQVRVIWTAYITNDPKPNMSCTPYILKLVSDDLNSETAAGEAEKRGIDMKFVGINAKDRELQEYITKKQAAALSRAAVEDCWDDVRVVVVRFQARELLTDAGKRRSDAFPQLETNAHERSVDADLLSLVLKLQLQHKLADFKIVIMSATLQGPNAPHFKIPPKPPLSERSASRAMSEPAEGSQKVQVDRAAETSIILRSFAGIESRLDELAEQVDACLQELLGLKKASSYRHKRSSHRHRDTVLPVIPSDRPTPAPESEPVCLLHTQQPGSVPRSSVPKPRSRSSFFSFGSDSTVSDAQSRMSTISNAGSLRNEMVSFKEEKAQVVEYTPPEWKDKKRRVIQPVRKVDLKIAWQIHAKELKKQAAADEETRPIMRLIYRSRCDHLWEMLDDPDSSMAAWAVSQFLKVLVLVSVVLSMLVTTQEPLVDVSTSAVLETCFDVIFVMEFLCRCISSPSKRIYVQDPFNWCDMLAALGLPLRASVGFVLQPLSSLEAPTVQQVLLMSPHLILPVENHDLSCGLQVTQLLCL</sequence>
<keyword evidence="14" id="KW-0732">Signal</keyword>
<keyword evidence="8" id="KW-1133">Transmembrane helix</keyword>
<dbReference type="InterPro" id="IPR027359">
    <property type="entry name" value="Volt_channel_dom_sf"/>
</dbReference>
<feature type="signal peptide" evidence="14">
    <location>
        <begin position="1"/>
        <end position="21"/>
    </location>
</feature>
<dbReference type="AlphaFoldDB" id="A0A1Q9DLE8"/>
<dbReference type="GO" id="GO:0001508">
    <property type="term" value="P:action potential"/>
    <property type="evidence" value="ECO:0007669"/>
    <property type="project" value="TreeGrafter"/>
</dbReference>
<keyword evidence="4" id="KW-0812">Transmembrane</keyword>
<feature type="coiled-coil region" evidence="12">
    <location>
        <begin position="362"/>
        <end position="389"/>
    </location>
</feature>
<reference evidence="16 17" key="1">
    <citation type="submission" date="2016-02" db="EMBL/GenBank/DDBJ databases">
        <title>Genome analysis of coral dinoflagellate symbionts highlights evolutionary adaptations to a symbiotic lifestyle.</title>
        <authorList>
            <person name="Aranda M."/>
            <person name="Li Y."/>
            <person name="Liew Y.J."/>
            <person name="Baumgarten S."/>
            <person name="Simakov O."/>
            <person name="Wilson M."/>
            <person name="Piel J."/>
            <person name="Ashoor H."/>
            <person name="Bougouffa S."/>
            <person name="Bajic V.B."/>
            <person name="Ryu T."/>
            <person name="Ravasi T."/>
            <person name="Bayer T."/>
            <person name="Micklem G."/>
            <person name="Kim H."/>
            <person name="Bhak J."/>
            <person name="Lajeunesse T.C."/>
            <person name="Voolstra C.R."/>
        </authorList>
    </citation>
    <scope>NUCLEOTIDE SEQUENCE [LARGE SCALE GENOMIC DNA]</scope>
    <source>
        <strain evidence="16 17">CCMP2467</strain>
    </source>
</reference>
<evidence type="ECO:0000256" key="11">
    <source>
        <dbReference type="ARBA" id="ARBA00023303"/>
    </source>
</evidence>
<dbReference type="Gene3D" id="1.20.120.350">
    <property type="entry name" value="Voltage-gated potassium channels. Chain C"/>
    <property type="match status" value="1"/>
</dbReference>
<keyword evidence="6" id="KW-0851">Voltage-gated channel</keyword>
<dbReference type="PRINTS" id="PR00169">
    <property type="entry name" value="KCHANNEL"/>
</dbReference>
<organism evidence="16 17">
    <name type="scientific">Symbiodinium microadriaticum</name>
    <name type="common">Dinoflagellate</name>
    <name type="synonym">Zooxanthella microadriatica</name>
    <dbReference type="NCBI Taxonomy" id="2951"/>
    <lineage>
        <taxon>Eukaryota</taxon>
        <taxon>Sar</taxon>
        <taxon>Alveolata</taxon>
        <taxon>Dinophyceae</taxon>
        <taxon>Suessiales</taxon>
        <taxon>Symbiodiniaceae</taxon>
        <taxon>Symbiodinium</taxon>
    </lineage>
</organism>
<keyword evidence="12" id="KW-0175">Coiled coil</keyword>
<feature type="region of interest" description="Disordered" evidence="13">
    <location>
        <begin position="317"/>
        <end position="348"/>
    </location>
</feature>
<evidence type="ECO:0000256" key="5">
    <source>
        <dbReference type="ARBA" id="ARBA00022826"/>
    </source>
</evidence>
<evidence type="ECO:0000256" key="9">
    <source>
        <dbReference type="ARBA" id="ARBA00023065"/>
    </source>
</evidence>